<evidence type="ECO:0000313" key="2">
    <source>
        <dbReference type="Proteomes" id="UP000217258"/>
    </source>
</evidence>
<gene>
    <name evidence="1" type="ORF">PISS_a0510</name>
</gene>
<proteinExistence type="predicted"/>
<dbReference type="Proteomes" id="UP000217258">
    <property type="component" value="Chromosome I"/>
</dbReference>
<evidence type="ECO:0000313" key="1">
    <source>
        <dbReference type="EMBL" id="ATC89547.1"/>
    </source>
</evidence>
<protein>
    <submittedName>
        <fullName evidence="1">Uncharacterized protein</fullName>
    </submittedName>
</protein>
<dbReference type="EMBL" id="CP011030">
    <property type="protein sequence ID" value="ATC89547.1"/>
    <property type="molecule type" value="Genomic_DNA"/>
</dbReference>
<sequence>MWLTLQDFLILIYPPPVTLYLQPLYLFTSSAHSVISVVNKITNKRGIKPL</sequence>
<organism evidence="1 2">
    <name type="scientific">Pseudoalteromonas issachenkonii</name>
    <dbReference type="NCBI Taxonomy" id="152297"/>
    <lineage>
        <taxon>Bacteria</taxon>
        <taxon>Pseudomonadati</taxon>
        <taxon>Pseudomonadota</taxon>
        <taxon>Gammaproteobacteria</taxon>
        <taxon>Alteromonadales</taxon>
        <taxon>Pseudoalteromonadaceae</taxon>
        <taxon>Pseudoalteromonas</taxon>
    </lineage>
</organism>
<reference evidence="1 2" key="1">
    <citation type="submission" date="2015-06" db="EMBL/GenBank/DDBJ databases">
        <authorList>
            <person name="Xie B.-B."/>
            <person name="Rong J.-C."/>
            <person name="Qin Q.-L."/>
            <person name="Zhang Y.-Z."/>
        </authorList>
    </citation>
    <scope>NUCLEOTIDE SEQUENCE [LARGE SCALE GENOMIC DNA]</scope>
    <source>
        <strain evidence="1 2">KMM 3549</strain>
    </source>
</reference>
<name>A0ABM6N041_9GAMM</name>
<accession>A0ABM6N041</accession>
<keyword evidence="2" id="KW-1185">Reference proteome</keyword>